<dbReference type="AlphaFoldDB" id="A0A8S3YQD7"/>
<dbReference type="Gene3D" id="2.60.40.1910">
    <property type="match status" value="1"/>
</dbReference>
<proteinExistence type="inferred from homology"/>
<dbReference type="PANTHER" id="PTHR11533:SF294">
    <property type="entry name" value="THYROTROPIN-RELEASING HORMONE-DEGRADING ECTOENZYME"/>
    <property type="match status" value="1"/>
</dbReference>
<dbReference type="Gene3D" id="1.25.50.20">
    <property type="match status" value="1"/>
</dbReference>
<dbReference type="GO" id="GO:0016020">
    <property type="term" value="C:membrane"/>
    <property type="evidence" value="ECO:0007669"/>
    <property type="project" value="TreeGrafter"/>
</dbReference>
<evidence type="ECO:0000313" key="4">
    <source>
        <dbReference type="Proteomes" id="UP000678393"/>
    </source>
</evidence>
<reference evidence="3" key="1">
    <citation type="submission" date="2021-04" db="EMBL/GenBank/DDBJ databases">
        <authorList>
            <consortium name="Molecular Ecology Group"/>
        </authorList>
    </citation>
    <scope>NUCLEOTIDE SEQUENCE</scope>
</reference>
<dbReference type="GO" id="GO:0042277">
    <property type="term" value="F:peptide binding"/>
    <property type="evidence" value="ECO:0007669"/>
    <property type="project" value="TreeGrafter"/>
</dbReference>
<dbReference type="FunFam" id="2.60.40.1910:FF:000006">
    <property type="entry name" value="Aminopeptidase"/>
    <property type="match status" value="1"/>
</dbReference>
<sequence length="311" mass="36058">AFNYTYEVAKIMDTWTRQMGYPVVSFEDKGDTFMLHQEVFLLDQSMHKVKDKEDNPFGYKWYIPFTFVTQDSPTHKRTVWLNLGSASLPKPSRGWLLGNYEMVGFYKVKYDRNMWGLLADQLMKNHTVIPEANRAGLIGDAFALARANILEYDVAFNLTRYLKKEQSYIPWQAFQHSIDFIKGMIVTKAAYIQLQAYIQDLVTPVFDIVGASDKGELPERYLRRVILTLACDIGMENAVSYAKSMFANWMKLENRLPPDLSMLIYSVGIREGGVVEWDYVWNKTTSTEVTTESDMLLESLAQTQKPWLLWR</sequence>
<comment type="caution">
    <text evidence="3">The sequence shown here is derived from an EMBL/GenBank/DDBJ whole genome shotgun (WGS) entry which is preliminary data.</text>
</comment>
<dbReference type="EMBL" id="CAJHNH020000355">
    <property type="protein sequence ID" value="CAG5117150.1"/>
    <property type="molecule type" value="Genomic_DNA"/>
</dbReference>
<dbReference type="Pfam" id="PF11838">
    <property type="entry name" value="ERAP1_C"/>
    <property type="match status" value="1"/>
</dbReference>
<feature type="non-terminal residue" evidence="3">
    <location>
        <position position="311"/>
    </location>
</feature>
<dbReference type="Proteomes" id="UP000678393">
    <property type="component" value="Unassembled WGS sequence"/>
</dbReference>
<keyword evidence="4" id="KW-1185">Reference proteome</keyword>
<evidence type="ECO:0000313" key="3">
    <source>
        <dbReference type="EMBL" id="CAG5117150.1"/>
    </source>
</evidence>
<dbReference type="GO" id="GO:0006508">
    <property type="term" value="P:proteolysis"/>
    <property type="evidence" value="ECO:0007669"/>
    <property type="project" value="TreeGrafter"/>
</dbReference>
<evidence type="ECO:0000259" key="2">
    <source>
        <dbReference type="Pfam" id="PF11838"/>
    </source>
</evidence>
<dbReference type="GO" id="GO:0005615">
    <property type="term" value="C:extracellular space"/>
    <property type="evidence" value="ECO:0007669"/>
    <property type="project" value="TreeGrafter"/>
</dbReference>
<gene>
    <name evidence="3" type="ORF">CUNI_LOCUS2708</name>
</gene>
<dbReference type="PANTHER" id="PTHR11533">
    <property type="entry name" value="PROTEASE M1 ZINC METALLOPROTEASE"/>
    <property type="match status" value="1"/>
</dbReference>
<organism evidence="3 4">
    <name type="scientific">Candidula unifasciata</name>
    <dbReference type="NCBI Taxonomy" id="100452"/>
    <lineage>
        <taxon>Eukaryota</taxon>
        <taxon>Metazoa</taxon>
        <taxon>Spiralia</taxon>
        <taxon>Lophotrochozoa</taxon>
        <taxon>Mollusca</taxon>
        <taxon>Gastropoda</taxon>
        <taxon>Heterobranchia</taxon>
        <taxon>Euthyneura</taxon>
        <taxon>Panpulmonata</taxon>
        <taxon>Eupulmonata</taxon>
        <taxon>Stylommatophora</taxon>
        <taxon>Helicina</taxon>
        <taxon>Helicoidea</taxon>
        <taxon>Geomitridae</taxon>
        <taxon>Candidula</taxon>
    </lineage>
</organism>
<protein>
    <recommendedName>
        <fullName evidence="2">ERAP1-like C-terminal domain-containing protein</fullName>
    </recommendedName>
</protein>
<evidence type="ECO:0000256" key="1">
    <source>
        <dbReference type="ARBA" id="ARBA00010136"/>
    </source>
</evidence>
<dbReference type="GO" id="GO:0008270">
    <property type="term" value="F:zinc ion binding"/>
    <property type="evidence" value="ECO:0007669"/>
    <property type="project" value="TreeGrafter"/>
</dbReference>
<accession>A0A8S3YQD7</accession>
<feature type="domain" description="ERAP1-like C-terminal" evidence="2">
    <location>
        <begin position="95"/>
        <end position="311"/>
    </location>
</feature>
<feature type="non-terminal residue" evidence="3">
    <location>
        <position position="1"/>
    </location>
</feature>
<dbReference type="GO" id="GO:0005737">
    <property type="term" value="C:cytoplasm"/>
    <property type="evidence" value="ECO:0007669"/>
    <property type="project" value="TreeGrafter"/>
</dbReference>
<dbReference type="GO" id="GO:0070006">
    <property type="term" value="F:metalloaminopeptidase activity"/>
    <property type="evidence" value="ECO:0007669"/>
    <property type="project" value="TreeGrafter"/>
</dbReference>
<dbReference type="InterPro" id="IPR050344">
    <property type="entry name" value="Peptidase_M1_aminopeptidases"/>
</dbReference>
<dbReference type="InterPro" id="IPR024571">
    <property type="entry name" value="ERAP1-like_C_dom"/>
</dbReference>
<dbReference type="GO" id="GO:0043171">
    <property type="term" value="P:peptide catabolic process"/>
    <property type="evidence" value="ECO:0007669"/>
    <property type="project" value="TreeGrafter"/>
</dbReference>
<name>A0A8S3YQD7_9EUPU</name>
<dbReference type="OrthoDB" id="510539at2759"/>
<comment type="similarity">
    <text evidence="1">Belongs to the peptidase M1 family.</text>
</comment>